<gene>
    <name evidence="1" type="ORF">COB21_05235</name>
</gene>
<organism evidence="1 2">
    <name type="scientific">Aerophobetes bacterium</name>
    <dbReference type="NCBI Taxonomy" id="2030807"/>
    <lineage>
        <taxon>Bacteria</taxon>
        <taxon>Candidatus Aerophobota</taxon>
    </lineage>
</organism>
<evidence type="ECO:0000313" key="1">
    <source>
        <dbReference type="EMBL" id="PCI75781.1"/>
    </source>
</evidence>
<sequence>MKKFILATFFLTCSMVTSETYSCPSCRESLHLEHISLFEIVKQDLYIQLLTQWLKQNSLQESREGSVAQNFNLYCSLDQTAEMWGSICCPNMDEGKIMSDYKPLSLHLFLESLLKNLKGSLVQDPTLFIERRKLAETAYEDYYRT</sequence>
<dbReference type="Proteomes" id="UP000218775">
    <property type="component" value="Unassembled WGS sequence"/>
</dbReference>
<reference evidence="2" key="1">
    <citation type="submission" date="2017-08" db="EMBL/GenBank/DDBJ databases">
        <title>A dynamic microbial community with high functional redundancy inhabits the cold, oxic subseafloor aquifer.</title>
        <authorList>
            <person name="Tully B.J."/>
            <person name="Wheat C.G."/>
            <person name="Glazer B.T."/>
            <person name="Huber J.A."/>
        </authorList>
    </citation>
    <scope>NUCLEOTIDE SEQUENCE [LARGE SCALE GENOMIC DNA]</scope>
</reference>
<dbReference type="EMBL" id="NVUK01000040">
    <property type="protein sequence ID" value="PCI75781.1"/>
    <property type="molecule type" value="Genomic_DNA"/>
</dbReference>
<comment type="caution">
    <text evidence="1">The sequence shown here is derived from an EMBL/GenBank/DDBJ whole genome shotgun (WGS) entry which is preliminary data.</text>
</comment>
<protein>
    <submittedName>
        <fullName evidence="1">Uncharacterized protein</fullName>
    </submittedName>
</protein>
<proteinExistence type="predicted"/>
<name>A0A2A4X0C2_UNCAE</name>
<evidence type="ECO:0000313" key="2">
    <source>
        <dbReference type="Proteomes" id="UP000218775"/>
    </source>
</evidence>
<accession>A0A2A4X0C2</accession>
<dbReference type="AlphaFoldDB" id="A0A2A4X0C2"/>